<dbReference type="Proteomes" id="UP000799755">
    <property type="component" value="Unassembled WGS sequence"/>
</dbReference>
<evidence type="ECO:0000313" key="2">
    <source>
        <dbReference type="Proteomes" id="UP000799755"/>
    </source>
</evidence>
<proteinExistence type="predicted"/>
<reference evidence="1" key="1">
    <citation type="journal article" date="2020" name="Stud. Mycol.">
        <title>101 Dothideomycetes genomes: a test case for predicting lifestyles and emergence of pathogens.</title>
        <authorList>
            <person name="Haridas S."/>
            <person name="Albert R."/>
            <person name="Binder M."/>
            <person name="Bloem J."/>
            <person name="Labutti K."/>
            <person name="Salamov A."/>
            <person name="Andreopoulos B."/>
            <person name="Baker S."/>
            <person name="Barry K."/>
            <person name="Bills G."/>
            <person name="Bluhm B."/>
            <person name="Cannon C."/>
            <person name="Castanera R."/>
            <person name="Culley D."/>
            <person name="Daum C."/>
            <person name="Ezra D."/>
            <person name="Gonzalez J."/>
            <person name="Henrissat B."/>
            <person name="Kuo A."/>
            <person name="Liang C."/>
            <person name="Lipzen A."/>
            <person name="Lutzoni F."/>
            <person name="Magnuson J."/>
            <person name="Mondo S."/>
            <person name="Nolan M."/>
            <person name="Ohm R."/>
            <person name="Pangilinan J."/>
            <person name="Park H.-J."/>
            <person name="Ramirez L."/>
            <person name="Alfaro M."/>
            <person name="Sun H."/>
            <person name="Tritt A."/>
            <person name="Yoshinaga Y."/>
            <person name="Zwiers L.-H."/>
            <person name="Turgeon B."/>
            <person name="Goodwin S."/>
            <person name="Spatafora J."/>
            <person name="Crous P."/>
            <person name="Grigoriev I."/>
        </authorList>
    </citation>
    <scope>NUCLEOTIDE SEQUENCE</scope>
    <source>
        <strain evidence="1">ATCC 200398</strain>
    </source>
</reference>
<name>A0ACB6QTY7_9PLEO</name>
<accession>A0ACB6QTY7</accession>
<protein>
    <submittedName>
        <fullName evidence="1">Uncharacterized protein</fullName>
    </submittedName>
</protein>
<sequence length="801" mass="91758">MDSAPGLLAPGVVLFAAIVSESQAGADPQSQQINAALAARFMTTIMQKSNTYKDYDMKLSSPQDFALLWEVLFRHEMFQELRRFLQCDDRERLRVLVPHERYRRSASLLTLQKQHQWDQVLEYCHHWLQDVYRNEDQAPLDWAPFDALLELSCEDPERYSLSPSKLLMHDMLIKCVDRYWRSVGAILSELVASAKTSKVRQSREVLLATILWKVQAGRPGWVLGSNISTLFPANSESLELGTSFLNYISEYASKPCCFNDLRPILDKMSEPDQMECLDLIEKRYEERMSLMDCNSRFSRQQASEGVSLLKLLYLRATFEEPGPTRWLLSESLRLLQRLDSTDLENMKEVSILAATCCLQLEDLSPADSHMRRQHLHLILAAILLSQYHKLDPDDRQVIVLSMRVNIALGTPSIALSLLQDVRLKGILFDTIGHELLTRVSSFAPIDIDIPVRKGAQRTCEDLLGTVDRSLRFYDTWERDLSERPVDSTERPQHGDIFDVTVMRQKARESFTRRLIVIEQRRLVRARNREKDLGDLYEFGLWLRNVSDSRAWDFVELLEPKPTQAIPYLSFQRPVPGKTWLATRILHDDTLNIIGGHVSFPPSDIDTAEKVASSCANLGEELDTAEMMVEDGWKILRSLARKSGIESNVRADTELASLMVQLGEELSRILSTIKGHQSLYGRCTVLEFLQKVFLTFELLRGIRSFVKWHISNLAPKRLNRESLSTLEGAVESCWMACVESTQRLIIRLREQGLAQLIDEIEEDAQGRAIMEHFSKEIVIQELGNLQKHRLAILDTIVNCTLL</sequence>
<gene>
    <name evidence="1" type="ORF">BDR25DRAFT_315165</name>
</gene>
<dbReference type="EMBL" id="MU003511">
    <property type="protein sequence ID" value="KAF2469550.1"/>
    <property type="molecule type" value="Genomic_DNA"/>
</dbReference>
<evidence type="ECO:0000313" key="1">
    <source>
        <dbReference type="EMBL" id="KAF2469550.1"/>
    </source>
</evidence>
<organism evidence="1 2">
    <name type="scientific">Lindgomyces ingoldianus</name>
    <dbReference type="NCBI Taxonomy" id="673940"/>
    <lineage>
        <taxon>Eukaryota</taxon>
        <taxon>Fungi</taxon>
        <taxon>Dikarya</taxon>
        <taxon>Ascomycota</taxon>
        <taxon>Pezizomycotina</taxon>
        <taxon>Dothideomycetes</taxon>
        <taxon>Pleosporomycetidae</taxon>
        <taxon>Pleosporales</taxon>
        <taxon>Lindgomycetaceae</taxon>
        <taxon>Lindgomyces</taxon>
    </lineage>
</organism>
<comment type="caution">
    <text evidence="1">The sequence shown here is derived from an EMBL/GenBank/DDBJ whole genome shotgun (WGS) entry which is preliminary data.</text>
</comment>
<keyword evidence="2" id="KW-1185">Reference proteome</keyword>